<evidence type="ECO:0000313" key="3">
    <source>
        <dbReference type="Proteomes" id="UP001060275"/>
    </source>
</evidence>
<evidence type="ECO:0000256" key="1">
    <source>
        <dbReference type="SAM" id="Phobius"/>
    </source>
</evidence>
<dbReference type="AlphaFoldDB" id="A0A9Q4FSA5"/>
<dbReference type="RefSeq" id="WP_254673326.1">
    <property type="nucleotide sequence ID" value="NZ_JAMWDU010000002.1"/>
</dbReference>
<protein>
    <submittedName>
        <fullName evidence="2">DUF4260 domain-containing protein</fullName>
    </submittedName>
</protein>
<proteinExistence type="predicted"/>
<dbReference type="Pfam" id="PF14079">
    <property type="entry name" value="DUF4260"/>
    <property type="match status" value="1"/>
</dbReference>
<dbReference type="InterPro" id="IPR025356">
    <property type="entry name" value="DUF4260"/>
</dbReference>
<keyword evidence="3" id="KW-1185">Reference proteome</keyword>
<name>A0A9Q4FSA5_9HYPH</name>
<dbReference type="EMBL" id="JAMWDU010000002">
    <property type="protein sequence ID" value="MCP8887003.1"/>
    <property type="molecule type" value="Genomic_DNA"/>
</dbReference>
<accession>A0A9Q4FSA5</accession>
<keyword evidence="1" id="KW-1133">Transmembrane helix</keyword>
<keyword evidence="1" id="KW-0472">Membrane</keyword>
<sequence length="123" mass="13273">MKDVIVWQRAEGALVFGAGLVLVWWSGADLPWWAAVLVFFAPDLSFLGYGMGPRIGAAIYNLLHVYALGTVLLAIGAVLGWPLLLALGALWLAHSGFDRMFGYGLKSAASFQETHLGRIGRKA</sequence>
<gene>
    <name evidence="2" type="ORF">NF348_07800</name>
</gene>
<organism evidence="2 3">
    <name type="scientific">Devosia ureilytica</name>
    <dbReference type="NCBI Taxonomy" id="2952754"/>
    <lineage>
        <taxon>Bacteria</taxon>
        <taxon>Pseudomonadati</taxon>
        <taxon>Pseudomonadota</taxon>
        <taxon>Alphaproteobacteria</taxon>
        <taxon>Hyphomicrobiales</taxon>
        <taxon>Devosiaceae</taxon>
        <taxon>Devosia</taxon>
    </lineage>
</organism>
<reference evidence="2" key="1">
    <citation type="submission" date="2022-06" db="EMBL/GenBank/DDBJ databases">
        <title>Devosia sp. XJ19-45 genome assembly.</title>
        <authorList>
            <person name="Li B."/>
            <person name="Cai M."/>
            <person name="Nie G."/>
            <person name="Li W."/>
        </authorList>
    </citation>
    <scope>NUCLEOTIDE SEQUENCE</scope>
    <source>
        <strain evidence="2">XJ19-45</strain>
    </source>
</reference>
<keyword evidence="1" id="KW-0812">Transmembrane</keyword>
<comment type="caution">
    <text evidence="2">The sequence shown here is derived from an EMBL/GenBank/DDBJ whole genome shotgun (WGS) entry which is preliminary data.</text>
</comment>
<dbReference type="Proteomes" id="UP001060275">
    <property type="component" value="Unassembled WGS sequence"/>
</dbReference>
<feature type="transmembrane region" description="Helical" evidence="1">
    <location>
        <begin position="7"/>
        <end position="26"/>
    </location>
</feature>
<evidence type="ECO:0000313" key="2">
    <source>
        <dbReference type="EMBL" id="MCP8887003.1"/>
    </source>
</evidence>
<feature type="transmembrane region" description="Helical" evidence="1">
    <location>
        <begin position="63"/>
        <end position="93"/>
    </location>
</feature>